<dbReference type="Proteomes" id="UP000046393">
    <property type="component" value="Unplaced"/>
</dbReference>
<name>A0A0N5AZS8_9BILA</name>
<keyword evidence="5" id="KW-0479">Metal-binding</keyword>
<dbReference type="GO" id="GO:0098574">
    <property type="term" value="C:cytoplasmic side of lysosomal membrane"/>
    <property type="evidence" value="ECO:0007669"/>
    <property type="project" value="TreeGrafter"/>
</dbReference>
<dbReference type="STRING" id="451379.A0A0N5AZS8"/>
<dbReference type="PANTHER" id="PTHR23292:SF47">
    <property type="entry name" value="LITAF DOMAIN-CONTAINING PROTEIN"/>
    <property type="match status" value="1"/>
</dbReference>
<dbReference type="AlphaFoldDB" id="A0A0N5AZS8"/>
<evidence type="ECO:0000256" key="5">
    <source>
        <dbReference type="ARBA" id="ARBA00022723"/>
    </source>
</evidence>
<sequence length="174" mass="19241">MSNTNSTMPSSTYGPYPQPPPPYNPTAEAIPPEQYDKQSPPVYQPQGQNPNYGTTPPIQIPIREPTIIVGIPVYGIGPTTVNCANCHQTVVSNVSYRPGLLTWLLVFGLFLFGCGFGCCLIPLCVDGCQYEITEPVFGIRITRILAQYFFLTYELVWGTSVFLDVLFSQALLLR</sequence>
<dbReference type="Pfam" id="PF10601">
    <property type="entry name" value="zf-LITAF-like"/>
    <property type="match status" value="1"/>
</dbReference>
<feature type="compositionally biased region" description="Low complexity" evidence="8">
    <location>
        <begin position="1"/>
        <end position="15"/>
    </location>
</feature>
<keyword evidence="9" id="KW-1133">Transmembrane helix</keyword>
<dbReference type="PROSITE" id="PS51837">
    <property type="entry name" value="LITAF"/>
    <property type="match status" value="1"/>
</dbReference>
<keyword evidence="11" id="KW-1185">Reference proteome</keyword>
<dbReference type="GO" id="GO:0098560">
    <property type="term" value="C:cytoplasmic side of late endosome membrane"/>
    <property type="evidence" value="ECO:0007669"/>
    <property type="project" value="TreeGrafter"/>
</dbReference>
<keyword evidence="9" id="KW-0812">Transmembrane</keyword>
<dbReference type="WBParaSite" id="SMUV_0001050701-mRNA-1">
    <property type="protein sequence ID" value="SMUV_0001050701-mRNA-1"/>
    <property type="gene ID" value="SMUV_0001050701"/>
</dbReference>
<keyword evidence="7 9" id="KW-0472">Membrane</keyword>
<evidence type="ECO:0000256" key="8">
    <source>
        <dbReference type="SAM" id="MobiDB-lite"/>
    </source>
</evidence>
<evidence type="ECO:0000256" key="4">
    <source>
        <dbReference type="ARBA" id="ARBA00005975"/>
    </source>
</evidence>
<keyword evidence="6" id="KW-0862">Zinc</keyword>
<evidence type="ECO:0000256" key="9">
    <source>
        <dbReference type="SAM" id="Phobius"/>
    </source>
</evidence>
<feature type="transmembrane region" description="Helical" evidence="9">
    <location>
        <begin position="145"/>
        <end position="167"/>
    </location>
</feature>
<dbReference type="GO" id="GO:0005634">
    <property type="term" value="C:nucleus"/>
    <property type="evidence" value="ECO:0007669"/>
    <property type="project" value="TreeGrafter"/>
</dbReference>
<dbReference type="InterPro" id="IPR006629">
    <property type="entry name" value="LITAF"/>
</dbReference>
<dbReference type="SMART" id="SM00714">
    <property type="entry name" value="LITAF"/>
    <property type="match status" value="1"/>
</dbReference>
<dbReference type="InterPro" id="IPR037519">
    <property type="entry name" value="LITAF_fam"/>
</dbReference>
<evidence type="ECO:0000313" key="11">
    <source>
        <dbReference type="Proteomes" id="UP000046393"/>
    </source>
</evidence>
<feature type="region of interest" description="Disordered" evidence="8">
    <location>
        <begin position="1"/>
        <end position="56"/>
    </location>
</feature>
<feature type="domain" description="LITAF" evidence="10">
    <location>
        <begin position="63"/>
        <end position="150"/>
    </location>
</feature>
<protein>
    <submittedName>
        <fullName evidence="12">LITAF domain-containing protein</fullName>
    </submittedName>
</protein>
<feature type="compositionally biased region" description="Polar residues" evidence="8">
    <location>
        <begin position="45"/>
        <end position="56"/>
    </location>
</feature>
<dbReference type="PANTHER" id="PTHR23292">
    <property type="entry name" value="LIPOPOLYSACCHARIDE-INDUCED TUMOR NECROSIS FACTOR-ALPHA FACTOR"/>
    <property type="match status" value="1"/>
</dbReference>
<evidence type="ECO:0000256" key="3">
    <source>
        <dbReference type="ARBA" id="ARBA00004630"/>
    </source>
</evidence>
<feature type="transmembrane region" description="Helical" evidence="9">
    <location>
        <begin position="100"/>
        <end position="125"/>
    </location>
</feature>
<accession>A0A0N5AZS8</accession>
<evidence type="ECO:0000256" key="2">
    <source>
        <dbReference type="ARBA" id="ARBA00004481"/>
    </source>
</evidence>
<comment type="subcellular location">
    <subcellularLocation>
        <location evidence="2">Endosome membrane</location>
        <topology evidence="2">Peripheral membrane protein</topology>
    </subcellularLocation>
    <subcellularLocation>
        <location evidence="1">Late endosome membrane</location>
    </subcellularLocation>
    <subcellularLocation>
        <location evidence="3">Lysosome membrane</location>
        <topology evidence="3">Peripheral membrane protein</topology>
        <orientation evidence="3">Cytoplasmic side</orientation>
    </subcellularLocation>
</comment>
<organism evidence="11 12">
    <name type="scientific">Syphacia muris</name>
    <dbReference type="NCBI Taxonomy" id="451379"/>
    <lineage>
        <taxon>Eukaryota</taxon>
        <taxon>Metazoa</taxon>
        <taxon>Ecdysozoa</taxon>
        <taxon>Nematoda</taxon>
        <taxon>Chromadorea</taxon>
        <taxon>Rhabditida</taxon>
        <taxon>Spirurina</taxon>
        <taxon>Oxyuridomorpha</taxon>
        <taxon>Oxyuroidea</taxon>
        <taxon>Oxyuridae</taxon>
        <taxon>Syphacia</taxon>
    </lineage>
</organism>
<evidence type="ECO:0000313" key="12">
    <source>
        <dbReference type="WBParaSite" id="SMUV_0001050701-mRNA-1"/>
    </source>
</evidence>
<proteinExistence type="inferred from homology"/>
<evidence type="ECO:0000256" key="7">
    <source>
        <dbReference type="ARBA" id="ARBA00023136"/>
    </source>
</evidence>
<evidence type="ECO:0000256" key="6">
    <source>
        <dbReference type="ARBA" id="ARBA00022833"/>
    </source>
</evidence>
<evidence type="ECO:0000256" key="1">
    <source>
        <dbReference type="ARBA" id="ARBA00004414"/>
    </source>
</evidence>
<evidence type="ECO:0000259" key="10">
    <source>
        <dbReference type="PROSITE" id="PS51837"/>
    </source>
</evidence>
<reference evidence="12" key="1">
    <citation type="submission" date="2017-02" db="UniProtKB">
        <authorList>
            <consortium name="WormBaseParasite"/>
        </authorList>
    </citation>
    <scope>IDENTIFICATION</scope>
</reference>
<dbReference type="GO" id="GO:0008270">
    <property type="term" value="F:zinc ion binding"/>
    <property type="evidence" value="ECO:0007669"/>
    <property type="project" value="TreeGrafter"/>
</dbReference>
<comment type="similarity">
    <text evidence="4">Belongs to the CDIP1/LITAF family.</text>
</comment>